<dbReference type="GO" id="GO:0009279">
    <property type="term" value="C:cell outer membrane"/>
    <property type="evidence" value="ECO:0007669"/>
    <property type="project" value="TreeGrafter"/>
</dbReference>
<dbReference type="InterPro" id="IPR008969">
    <property type="entry name" value="CarboxyPept-like_regulatory"/>
</dbReference>
<keyword evidence="3" id="KW-0675">Receptor</keyword>
<dbReference type="Pfam" id="PF13620">
    <property type="entry name" value="CarboxypepD_reg"/>
    <property type="match status" value="1"/>
</dbReference>
<gene>
    <name evidence="3" type="ordered locus">Acid_6869</name>
</gene>
<dbReference type="AlphaFoldDB" id="Q01RD7"/>
<reference evidence="3" key="1">
    <citation type="submission" date="2006-10" db="EMBL/GenBank/DDBJ databases">
        <title>Complete sequence of Solibacter usitatus Ellin6076.</title>
        <authorList>
            <consortium name="US DOE Joint Genome Institute"/>
            <person name="Copeland A."/>
            <person name="Lucas S."/>
            <person name="Lapidus A."/>
            <person name="Barry K."/>
            <person name="Detter J.C."/>
            <person name="Glavina del Rio T."/>
            <person name="Hammon N."/>
            <person name="Israni S."/>
            <person name="Dalin E."/>
            <person name="Tice H."/>
            <person name="Pitluck S."/>
            <person name="Thompson L.S."/>
            <person name="Brettin T."/>
            <person name="Bruce D."/>
            <person name="Han C."/>
            <person name="Tapia R."/>
            <person name="Gilna P."/>
            <person name="Schmutz J."/>
            <person name="Larimer F."/>
            <person name="Land M."/>
            <person name="Hauser L."/>
            <person name="Kyrpides N."/>
            <person name="Mikhailova N."/>
            <person name="Janssen P.H."/>
            <person name="Kuske C.R."/>
            <person name="Richardson P."/>
        </authorList>
    </citation>
    <scope>NUCLEOTIDE SEQUENCE</scope>
    <source>
        <strain evidence="3">Ellin6076</strain>
    </source>
</reference>
<organism evidence="3">
    <name type="scientific">Solibacter usitatus (strain Ellin6076)</name>
    <dbReference type="NCBI Taxonomy" id="234267"/>
    <lineage>
        <taxon>Bacteria</taxon>
        <taxon>Pseudomonadati</taxon>
        <taxon>Acidobacteriota</taxon>
        <taxon>Terriglobia</taxon>
        <taxon>Bryobacterales</taxon>
        <taxon>Solibacteraceae</taxon>
        <taxon>Candidatus Solibacter</taxon>
    </lineage>
</organism>
<keyword evidence="1" id="KW-0732">Signal</keyword>
<dbReference type="InterPro" id="IPR039426">
    <property type="entry name" value="TonB-dep_rcpt-like"/>
</dbReference>
<dbReference type="GO" id="GO:0015344">
    <property type="term" value="F:siderophore uptake transmembrane transporter activity"/>
    <property type="evidence" value="ECO:0007669"/>
    <property type="project" value="TreeGrafter"/>
</dbReference>
<proteinExistence type="predicted"/>
<dbReference type="SUPFAM" id="SSF49464">
    <property type="entry name" value="Carboxypeptidase regulatory domain-like"/>
    <property type="match status" value="1"/>
</dbReference>
<sequence precursor="true">MTSPFRLLSAAACLAIFTTVLPAQSSSGTITGRVLDSTGHSVPGADITLTKTDTLEERTFSTSVTGDFVFTALQPGPYTLKIQASGFKVAEKTSLNLSSSERLSAGDITLQLGSLTETISVTSQATTVQTASSERSALIDSNQVNNLTTRGRDVFGLLATLPGVVYDGRGADGLGTQAAPASFSGARGVYSVANVDGISGNTRSGAQLDTPVNMDSVAEVKVLSNNYQAEYGKGAAGVVNVVTKGGTREFHGLGYYYMRNEALNANSFFNNAASAPRGPYRYKTIGGNIGGPIIVPGRFNKNRNKLFFFFAQEFLPRTVAQDPRYYTVPTAAERKGDFNQSVGATNGSLYSAAKIVDPLSKNAAGVMQPFPNGIVPASRIDPNMQKLLNVFPLPNAPNVINGGALNPSGTWYNYSLQDSLDRPGQQNSLRVDYNISDKWHAFFRGTNESTHNQGANSTVNRYAWMPDADVDYRLTGPNLGGTLTWIASPTLINEVVFGYGLWTESQVYREAWLAEVQRDKLGVNLPQIYPKQNPLNLIPSLTFGSTNIGPNATTTAWEGRFPMADEADTWTFTDNLTKVWKQHQFKFGLQYEKVHYLFEQSGPNDVFAGKFDFSHNTANTVNNTTYPYANALLGYFNTYTESTNRTQYSPVTPILEFYLQDTWKVSERLTLDLGVRFTAGLQQYQSNNLSSSFVPSMYDPSKAPLLYRPVANNAGARVAIDPRNPGVLLPAALIGQIIPGTGLLKNGIVQAGDPNYPRALVDFQGILPAPRLGFAWDMFGDATTALRGGFGVNYNPRNGSGITGDLQSNPPIVYQPQQLYGNTTTYRDGAGTYTPPAFSDSLNRNNVPARIYNASLGIQRRLGFGTVLDVAYVGTFARHIGQKSSLNNLPYGAHFLTANFDPSQKVPQALGDDFLRQYQGYAAIPFLNFDGNSSYHSLQVSAQRRYAHGFQYGLVYTWSKAMAYTDGDQGNVVTYVSRREFNYGEATYDRTHVFALNYLWAVPGSNVRNPLLKGVVGGWQISGITRFQSGAPLRLSASLKTGCSIAGAPCAATTTNNFGTDITGGGDGWRAHMSGSAVLPKDKRTVNQYFDTSVFSAPALAQQVTDMAGVLRVLALGNTPATFARGPGLNNTDLALFKNFKIREKVNTQLRIEAYNVFNHTQFSGVGTSAQWDQSGAQVTSNFGKVTSALDPRIMQVALRLSF</sequence>
<dbReference type="OrthoDB" id="97893at2"/>
<dbReference type="InterPro" id="IPR037066">
    <property type="entry name" value="Plug_dom_sf"/>
</dbReference>
<evidence type="ECO:0000259" key="2">
    <source>
        <dbReference type="Pfam" id="PF25183"/>
    </source>
</evidence>
<dbReference type="EMBL" id="CP000473">
    <property type="protein sequence ID" value="ABJ87783.1"/>
    <property type="molecule type" value="Genomic_DNA"/>
</dbReference>
<dbReference type="Pfam" id="PF25183">
    <property type="entry name" value="OMP_b-brl_4"/>
    <property type="match status" value="1"/>
</dbReference>
<protein>
    <submittedName>
        <fullName evidence="3">TonB-dependent receptor</fullName>
    </submittedName>
</protein>
<dbReference type="GO" id="GO:0044718">
    <property type="term" value="P:siderophore transmembrane transport"/>
    <property type="evidence" value="ECO:0007669"/>
    <property type="project" value="TreeGrafter"/>
</dbReference>
<dbReference type="SUPFAM" id="SSF56935">
    <property type="entry name" value="Porins"/>
    <property type="match status" value="1"/>
</dbReference>
<feature type="domain" description="TonB-dependent transporter Oar-like beta-barrel" evidence="2">
    <location>
        <begin position="242"/>
        <end position="1196"/>
    </location>
</feature>
<feature type="chain" id="PRO_5004162505" evidence="1">
    <location>
        <begin position="26"/>
        <end position="1203"/>
    </location>
</feature>
<dbReference type="KEGG" id="sus:Acid_6869"/>
<evidence type="ECO:0000256" key="1">
    <source>
        <dbReference type="SAM" id="SignalP"/>
    </source>
</evidence>
<dbReference type="Gene3D" id="2.170.130.10">
    <property type="entry name" value="TonB-dependent receptor, plug domain"/>
    <property type="match status" value="1"/>
</dbReference>
<accession>Q01RD7</accession>
<dbReference type="HOGENOM" id="CLU_006298_0_0_0"/>
<dbReference type="PANTHER" id="PTHR30069:SF46">
    <property type="entry name" value="OAR PROTEIN"/>
    <property type="match status" value="1"/>
</dbReference>
<name>Q01RD7_SOLUE</name>
<dbReference type="PANTHER" id="PTHR30069">
    <property type="entry name" value="TONB-DEPENDENT OUTER MEMBRANE RECEPTOR"/>
    <property type="match status" value="1"/>
</dbReference>
<dbReference type="InterPro" id="IPR057601">
    <property type="entry name" value="Oar-like_b-barrel"/>
</dbReference>
<dbReference type="STRING" id="234267.Acid_6869"/>
<dbReference type="eggNOG" id="COG4771">
    <property type="taxonomic scope" value="Bacteria"/>
</dbReference>
<dbReference type="InParanoid" id="Q01RD7"/>
<evidence type="ECO:0000313" key="3">
    <source>
        <dbReference type="EMBL" id="ABJ87783.1"/>
    </source>
</evidence>
<dbReference type="Gene3D" id="2.60.40.1120">
    <property type="entry name" value="Carboxypeptidase-like, regulatory domain"/>
    <property type="match status" value="1"/>
</dbReference>
<feature type="signal peptide" evidence="1">
    <location>
        <begin position="1"/>
        <end position="25"/>
    </location>
</feature>